<evidence type="ECO:0000313" key="1">
    <source>
        <dbReference type="EMBL" id="GAG65838.1"/>
    </source>
</evidence>
<comment type="caution">
    <text evidence="1">The sequence shown here is derived from an EMBL/GenBank/DDBJ whole genome shotgun (WGS) entry which is preliminary data.</text>
</comment>
<reference evidence="1" key="1">
    <citation type="journal article" date="2014" name="Front. Microbiol.">
        <title>High frequency of phylogenetically diverse reductive dehalogenase-homologous genes in deep subseafloor sedimentary metagenomes.</title>
        <authorList>
            <person name="Kawai M."/>
            <person name="Futagami T."/>
            <person name="Toyoda A."/>
            <person name="Takaki Y."/>
            <person name="Nishi S."/>
            <person name="Hori S."/>
            <person name="Arai W."/>
            <person name="Tsubouchi T."/>
            <person name="Morono Y."/>
            <person name="Uchiyama I."/>
            <person name="Ito T."/>
            <person name="Fujiyama A."/>
            <person name="Inagaki F."/>
            <person name="Takami H."/>
        </authorList>
    </citation>
    <scope>NUCLEOTIDE SEQUENCE</scope>
    <source>
        <strain evidence="1">Expedition CK06-06</strain>
    </source>
</reference>
<feature type="non-terminal residue" evidence="1">
    <location>
        <position position="93"/>
    </location>
</feature>
<gene>
    <name evidence="1" type="ORF">S01H4_14974</name>
</gene>
<protein>
    <submittedName>
        <fullName evidence="1">Uncharacterized protein</fullName>
    </submittedName>
</protein>
<name>X0ZZE9_9ZZZZ</name>
<dbReference type="EMBL" id="BART01006564">
    <property type="protein sequence ID" value="GAG65838.1"/>
    <property type="molecule type" value="Genomic_DNA"/>
</dbReference>
<dbReference type="AlphaFoldDB" id="X0ZZE9"/>
<proteinExistence type="predicted"/>
<accession>X0ZZE9</accession>
<sequence length="93" mass="10372">MLAGEVSTDIIVRIVPGGMMASNAIESEKLEQFRGREMMVKISQPRNLAFHRKFFALLGTARDMADTQYNAEQFRAYCVVGSGYAEYITDAEG</sequence>
<organism evidence="1">
    <name type="scientific">marine sediment metagenome</name>
    <dbReference type="NCBI Taxonomy" id="412755"/>
    <lineage>
        <taxon>unclassified sequences</taxon>
        <taxon>metagenomes</taxon>
        <taxon>ecological metagenomes</taxon>
    </lineage>
</organism>